<dbReference type="PANTHER" id="PTHR15469:SF0">
    <property type="entry name" value="NADH DEHYDROGENASE [UBIQUINONE] 1 BETA SUBCOMPLEX SUBUNIT 4"/>
    <property type="match status" value="1"/>
</dbReference>
<evidence type="ECO:0000256" key="13">
    <source>
        <dbReference type="ARBA" id="ARBA00030987"/>
    </source>
</evidence>
<evidence type="ECO:0000256" key="4">
    <source>
        <dbReference type="ARBA" id="ARBA00022448"/>
    </source>
</evidence>
<evidence type="ECO:0000256" key="10">
    <source>
        <dbReference type="ARBA" id="ARBA00023128"/>
    </source>
</evidence>
<dbReference type="PANTHER" id="PTHR15469">
    <property type="entry name" value="NADH-UBIQUINONE OXIDOREDUCTASE B15 SUBUNIT"/>
    <property type="match status" value="1"/>
</dbReference>
<evidence type="ECO:0000256" key="5">
    <source>
        <dbReference type="ARBA" id="ARBA00022660"/>
    </source>
</evidence>
<sequence>MAEKYGISEEQYRLIQQQASRRAELRHEFLKQRTNPWKNSAEAGYVFDPALQKFMSMKATQFDQFKPNKRNSIFGICAIVVPMFVYGYFVWNERNDREQKIRNGELRYRDRLFKLA</sequence>
<evidence type="ECO:0000256" key="14">
    <source>
        <dbReference type="SAM" id="Phobius"/>
    </source>
</evidence>
<evidence type="ECO:0000256" key="2">
    <source>
        <dbReference type="ARBA" id="ARBA00007260"/>
    </source>
</evidence>
<protein>
    <recommendedName>
        <fullName evidence="3">NADH dehydrogenase [ubiquinone] 1 beta subcomplex subunit 4</fullName>
    </recommendedName>
    <alternativeName>
        <fullName evidence="12">Complex I-B15</fullName>
    </alternativeName>
    <alternativeName>
        <fullName evidence="13">NADH-ubiquinone oxidoreductase B15 subunit</fullName>
    </alternativeName>
</protein>
<evidence type="ECO:0000256" key="7">
    <source>
        <dbReference type="ARBA" id="ARBA00022792"/>
    </source>
</evidence>
<comment type="caution">
    <text evidence="15">The sequence shown here is derived from an EMBL/GenBank/DDBJ whole genome shotgun (WGS) entry which is preliminary data.</text>
</comment>
<keyword evidence="11 14" id="KW-0472">Membrane</keyword>
<keyword evidence="6 14" id="KW-0812">Transmembrane</keyword>
<dbReference type="GO" id="GO:0005743">
    <property type="term" value="C:mitochondrial inner membrane"/>
    <property type="evidence" value="ECO:0007669"/>
    <property type="project" value="UniProtKB-SubCell"/>
</dbReference>
<keyword evidence="4" id="KW-0813">Transport</keyword>
<evidence type="ECO:0000313" key="15">
    <source>
        <dbReference type="EMBL" id="CAK1585114.1"/>
    </source>
</evidence>
<keyword evidence="16" id="KW-1185">Reference proteome</keyword>
<dbReference type="Proteomes" id="UP001314205">
    <property type="component" value="Unassembled WGS sequence"/>
</dbReference>
<evidence type="ECO:0000256" key="9">
    <source>
        <dbReference type="ARBA" id="ARBA00022989"/>
    </source>
</evidence>
<dbReference type="Pfam" id="PF07225">
    <property type="entry name" value="NDUF_B4"/>
    <property type="match status" value="1"/>
</dbReference>
<evidence type="ECO:0000256" key="11">
    <source>
        <dbReference type="ARBA" id="ARBA00023136"/>
    </source>
</evidence>
<gene>
    <name evidence="15" type="ORF">PARMNEM_LOCUS6255</name>
</gene>
<evidence type="ECO:0000256" key="6">
    <source>
        <dbReference type="ARBA" id="ARBA00022692"/>
    </source>
</evidence>
<dbReference type="EMBL" id="CAVLGL010000079">
    <property type="protein sequence ID" value="CAK1585114.1"/>
    <property type="molecule type" value="Genomic_DNA"/>
</dbReference>
<reference evidence="15 16" key="1">
    <citation type="submission" date="2023-11" db="EMBL/GenBank/DDBJ databases">
        <authorList>
            <person name="Hedman E."/>
            <person name="Englund M."/>
            <person name="Stromberg M."/>
            <person name="Nyberg Akerstrom W."/>
            <person name="Nylinder S."/>
            <person name="Jareborg N."/>
            <person name="Kallberg Y."/>
            <person name="Kronander E."/>
        </authorList>
    </citation>
    <scope>NUCLEOTIDE SEQUENCE [LARGE SCALE GENOMIC DNA]</scope>
</reference>
<keyword evidence="8" id="KW-0249">Electron transport</keyword>
<feature type="transmembrane region" description="Helical" evidence="14">
    <location>
        <begin position="72"/>
        <end position="91"/>
    </location>
</feature>
<dbReference type="AlphaFoldDB" id="A0AAV1KTA3"/>
<keyword evidence="10" id="KW-0496">Mitochondrion</keyword>
<evidence type="ECO:0000256" key="8">
    <source>
        <dbReference type="ARBA" id="ARBA00022982"/>
    </source>
</evidence>
<evidence type="ECO:0000256" key="1">
    <source>
        <dbReference type="ARBA" id="ARBA00004434"/>
    </source>
</evidence>
<proteinExistence type="inferred from homology"/>
<keyword evidence="7" id="KW-0999">Mitochondrion inner membrane</keyword>
<comment type="similarity">
    <text evidence="2">Belongs to the complex I NDUFB4 subunit family.</text>
</comment>
<evidence type="ECO:0000256" key="3">
    <source>
        <dbReference type="ARBA" id="ARBA00018681"/>
    </source>
</evidence>
<name>A0AAV1KTA3_9NEOP</name>
<keyword evidence="9 14" id="KW-1133">Transmembrane helix</keyword>
<keyword evidence="5" id="KW-0679">Respiratory chain</keyword>
<evidence type="ECO:0000313" key="16">
    <source>
        <dbReference type="Proteomes" id="UP001314205"/>
    </source>
</evidence>
<dbReference type="InterPro" id="IPR009866">
    <property type="entry name" value="NADH_UbQ_OxRdtase_NDUFB4_su"/>
</dbReference>
<comment type="subcellular location">
    <subcellularLocation>
        <location evidence="1">Mitochondrion inner membrane</location>
        <topology evidence="1">Single-pass membrane protein</topology>
    </subcellularLocation>
</comment>
<evidence type="ECO:0000256" key="12">
    <source>
        <dbReference type="ARBA" id="ARBA00030212"/>
    </source>
</evidence>
<accession>A0AAV1KTA3</accession>
<organism evidence="15 16">
    <name type="scientific">Parnassius mnemosyne</name>
    <name type="common">clouded apollo</name>
    <dbReference type="NCBI Taxonomy" id="213953"/>
    <lineage>
        <taxon>Eukaryota</taxon>
        <taxon>Metazoa</taxon>
        <taxon>Ecdysozoa</taxon>
        <taxon>Arthropoda</taxon>
        <taxon>Hexapoda</taxon>
        <taxon>Insecta</taxon>
        <taxon>Pterygota</taxon>
        <taxon>Neoptera</taxon>
        <taxon>Endopterygota</taxon>
        <taxon>Lepidoptera</taxon>
        <taxon>Glossata</taxon>
        <taxon>Ditrysia</taxon>
        <taxon>Papilionoidea</taxon>
        <taxon>Papilionidae</taxon>
        <taxon>Parnassiinae</taxon>
        <taxon>Parnassini</taxon>
        <taxon>Parnassius</taxon>
        <taxon>Driopa</taxon>
    </lineage>
</organism>